<evidence type="ECO:0000256" key="1">
    <source>
        <dbReference type="SAM" id="MobiDB-lite"/>
    </source>
</evidence>
<sequence length="138" mass="15147">MAVRAAPRRGSLSGKTQKIIEEAPTIRHNNLSRTTDKSTFSLLHQNFQNPKNTMMMSMFSHFDIAQGQKWSFSLGTGLVKGANSKPKTEGTSSSESKAPRKDSNPSSPDGPKQNPTPLKPRFAPEFDGLHCFESIVPC</sequence>
<dbReference type="PANTHER" id="PTHR33641:SF16">
    <property type="entry name" value="AVR9_CF-9 RAPIDLY ELICITED PROTEIN"/>
    <property type="match status" value="1"/>
</dbReference>
<protein>
    <submittedName>
        <fullName evidence="2">Uncharacterized protein</fullName>
    </submittedName>
</protein>
<organism evidence="2 3">
    <name type="scientific">Flemingia macrophylla</name>
    <dbReference type="NCBI Taxonomy" id="520843"/>
    <lineage>
        <taxon>Eukaryota</taxon>
        <taxon>Viridiplantae</taxon>
        <taxon>Streptophyta</taxon>
        <taxon>Embryophyta</taxon>
        <taxon>Tracheophyta</taxon>
        <taxon>Spermatophyta</taxon>
        <taxon>Magnoliopsida</taxon>
        <taxon>eudicotyledons</taxon>
        <taxon>Gunneridae</taxon>
        <taxon>Pentapetalae</taxon>
        <taxon>rosids</taxon>
        <taxon>fabids</taxon>
        <taxon>Fabales</taxon>
        <taxon>Fabaceae</taxon>
        <taxon>Papilionoideae</taxon>
        <taxon>50 kb inversion clade</taxon>
        <taxon>NPAAA clade</taxon>
        <taxon>indigoferoid/millettioid clade</taxon>
        <taxon>Phaseoleae</taxon>
        <taxon>Flemingia</taxon>
    </lineage>
</organism>
<proteinExistence type="predicted"/>
<dbReference type="EMBL" id="JBGMDY010000003">
    <property type="protein sequence ID" value="KAL2339549.1"/>
    <property type="molecule type" value="Genomic_DNA"/>
</dbReference>
<feature type="region of interest" description="Disordered" evidence="1">
    <location>
        <begin position="76"/>
        <end position="123"/>
    </location>
</feature>
<name>A0ABD1MUS0_9FABA</name>
<dbReference type="AlphaFoldDB" id="A0ABD1MUS0"/>
<dbReference type="Proteomes" id="UP001603857">
    <property type="component" value="Unassembled WGS sequence"/>
</dbReference>
<reference evidence="2 3" key="1">
    <citation type="submission" date="2024-08" db="EMBL/GenBank/DDBJ databases">
        <title>Insights into the chromosomal genome structure of Flemingia macrophylla.</title>
        <authorList>
            <person name="Ding Y."/>
            <person name="Zhao Y."/>
            <person name="Bi W."/>
            <person name="Wu M."/>
            <person name="Zhao G."/>
            <person name="Gong Y."/>
            <person name="Li W."/>
            <person name="Zhang P."/>
        </authorList>
    </citation>
    <scope>NUCLEOTIDE SEQUENCE [LARGE SCALE GENOMIC DNA]</scope>
    <source>
        <strain evidence="2">DYQJB</strain>
        <tissue evidence="2">Leaf</tissue>
    </source>
</reference>
<evidence type="ECO:0000313" key="3">
    <source>
        <dbReference type="Proteomes" id="UP001603857"/>
    </source>
</evidence>
<accession>A0ABD1MUS0</accession>
<evidence type="ECO:0000313" key="2">
    <source>
        <dbReference type="EMBL" id="KAL2339549.1"/>
    </source>
</evidence>
<keyword evidence="3" id="KW-1185">Reference proteome</keyword>
<dbReference type="PANTHER" id="PTHR33641">
    <property type="entry name" value="OS06G0133500 PROTEIN"/>
    <property type="match status" value="1"/>
</dbReference>
<comment type="caution">
    <text evidence="2">The sequence shown here is derived from an EMBL/GenBank/DDBJ whole genome shotgun (WGS) entry which is preliminary data.</text>
</comment>
<gene>
    <name evidence="2" type="ORF">Fmac_007489</name>
</gene>